<evidence type="ECO:0000259" key="2">
    <source>
        <dbReference type="Pfam" id="PF07859"/>
    </source>
</evidence>
<keyword evidence="4" id="KW-1185">Reference proteome</keyword>
<dbReference type="PANTHER" id="PTHR48081">
    <property type="entry name" value="AB HYDROLASE SUPERFAMILY PROTEIN C4A8.06C"/>
    <property type="match status" value="1"/>
</dbReference>
<dbReference type="Pfam" id="PF07859">
    <property type="entry name" value="Abhydrolase_3"/>
    <property type="match status" value="1"/>
</dbReference>
<sequence length="293" mass="31302">MGDAPPCAGNAGECPICDAPGRHHLANLQHRPQSYHPPRRLPHDVTFRTDVRSGMLVYTVTPRGPRPRGNVVYIHGGGWVNQILPLHWRLTAQIAAEVCTTVTVPIYPKVPGGTADTVARSVVQLVLDSICQGEPTGLSGDSAGGQIALSAALVLRGDHGTVLPQTVLISPALDLTFTNPDIARVQPRDPLIASEGAGVFTQLWQGQLPLTDPRVSPLFGDLKDLGPITVLSGTHDILNPDARLLARNAKDAGTALELIEQPGGLHVYPLLPTRSGRAAWAFIVERWQMACCP</sequence>
<dbReference type="InterPro" id="IPR013094">
    <property type="entry name" value="AB_hydrolase_3"/>
</dbReference>
<dbReference type="InterPro" id="IPR050300">
    <property type="entry name" value="GDXG_lipolytic_enzyme"/>
</dbReference>
<name>A0A1W1VVW8_9DEIO</name>
<keyword evidence="1" id="KW-0378">Hydrolase</keyword>
<proteinExistence type="predicted"/>
<protein>
    <submittedName>
        <fullName evidence="3">Acetyl esterase/lipase</fullName>
    </submittedName>
</protein>
<dbReference type="Proteomes" id="UP000192582">
    <property type="component" value="Unassembled WGS sequence"/>
</dbReference>
<feature type="domain" description="Alpha/beta hydrolase fold-3" evidence="2">
    <location>
        <begin position="71"/>
        <end position="268"/>
    </location>
</feature>
<dbReference type="PANTHER" id="PTHR48081:SF8">
    <property type="entry name" value="ALPHA_BETA HYDROLASE FOLD-3 DOMAIN-CONTAINING PROTEIN-RELATED"/>
    <property type="match status" value="1"/>
</dbReference>
<dbReference type="InterPro" id="IPR029058">
    <property type="entry name" value="AB_hydrolase_fold"/>
</dbReference>
<reference evidence="3 4" key="1">
    <citation type="submission" date="2017-04" db="EMBL/GenBank/DDBJ databases">
        <authorList>
            <person name="Afonso C.L."/>
            <person name="Miller P.J."/>
            <person name="Scott M.A."/>
            <person name="Spackman E."/>
            <person name="Goraichik I."/>
            <person name="Dimitrov K.M."/>
            <person name="Suarez D.L."/>
            <person name="Swayne D.E."/>
        </authorList>
    </citation>
    <scope>NUCLEOTIDE SEQUENCE [LARGE SCALE GENOMIC DNA]</scope>
    <source>
        <strain evidence="3 4">KR-140</strain>
    </source>
</reference>
<organism evidence="3 4">
    <name type="scientific">Deinococcus hopiensis KR-140</name>
    <dbReference type="NCBI Taxonomy" id="695939"/>
    <lineage>
        <taxon>Bacteria</taxon>
        <taxon>Thermotogati</taxon>
        <taxon>Deinococcota</taxon>
        <taxon>Deinococci</taxon>
        <taxon>Deinococcales</taxon>
        <taxon>Deinococcaceae</taxon>
        <taxon>Deinococcus</taxon>
    </lineage>
</organism>
<gene>
    <name evidence="3" type="ORF">SAMN00790413_06291</name>
</gene>
<dbReference type="SUPFAM" id="SSF53474">
    <property type="entry name" value="alpha/beta-Hydrolases"/>
    <property type="match status" value="1"/>
</dbReference>
<dbReference type="STRING" id="695939.SAMN00790413_06291"/>
<dbReference type="OrthoDB" id="9815425at2"/>
<accession>A0A1W1VVW8</accession>
<evidence type="ECO:0000256" key="1">
    <source>
        <dbReference type="ARBA" id="ARBA00022801"/>
    </source>
</evidence>
<evidence type="ECO:0000313" key="4">
    <source>
        <dbReference type="Proteomes" id="UP000192582"/>
    </source>
</evidence>
<dbReference type="GO" id="GO:0016787">
    <property type="term" value="F:hydrolase activity"/>
    <property type="evidence" value="ECO:0007669"/>
    <property type="project" value="UniProtKB-KW"/>
</dbReference>
<dbReference type="EMBL" id="FWWU01000010">
    <property type="protein sequence ID" value="SMB97014.1"/>
    <property type="molecule type" value="Genomic_DNA"/>
</dbReference>
<dbReference type="Gene3D" id="3.40.50.1820">
    <property type="entry name" value="alpha/beta hydrolase"/>
    <property type="match status" value="1"/>
</dbReference>
<evidence type="ECO:0000313" key="3">
    <source>
        <dbReference type="EMBL" id="SMB97014.1"/>
    </source>
</evidence>
<dbReference type="AlphaFoldDB" id="A0A1W1VVW8"/>